<feature type="compositionally biased region" description="Basic and acidic residues" evidence="1">
    <location>
        <begin position="150"/>
        <end position="159"/>
    </location>
</feature>
<dbReference type="PROSITE" id="PS50006">
    <property type="entry name" value="FHA_DOMAIN"/>
    <property type="match status" value="1"/>
</dbReference>
<dbReference type="InterPro" id="IPR000253">
    <property type="entry name" value="FHA_dom"/>
</dbReference>
<evidence type="ECO:0000313" key="3">
    <source>
        <dbReference type="EMBL" id="CAH0513554.1"/>
    </source>
</evidence>
<dbReference type="Proteomes" id="UP001158986">
    <property type="component" value="Unassembled WGS sequence"/>
</dbReference>
<dbReference type="SUPFAM" id="SSF49879">
    <property type="entry name" value="SMAD/FHA domain"/>
    <property type="match status" value="1"/>
</dbReference>
<feature type="domain" description="FHA" evidence="2">
    <location>
        <begin position="39"/>
        <end position="90"/>
    </location>
</feature>
<organism evidence="3 4">
    <name type="scientific">Peronospora belbahrii</name>
    <dbReference type="NCBI Taxonomy" id="622444"/>
    <lineage>
        <taxon>Eukaryota</taxon>
        <taxon>Sar</taxon>
        <taxon>Stramenopiles</taxon>
        <taxon>Oomycota</taxon>
        <taxon>Peronosporomycetes</taxon>
        <taxon>Peronosporales</taxon>
        <taxon>Peronosporaceae</taxon>
        <taxon>Peronospora</taxon>
    </lineage>
</organism>
<dbReference type="Gene3D" id="2.60.200.20">
    <property type="match status" value="1"/>
</dbReference>
<feature type="compositionally biased region" description="Polar residues" evidence="1">
    <location>
        <begin position="160"/>
        <end position="174"/>
    </location>
</feature>
<keyword evidence="4" id="KW-1185">Reference proteome</keyword>
<feature type="compositionally biased region" description="Polar residues" evidence="1">
    <location>
        <begin position="481"/>
        <end position="491"/>
    </location>
</feature>
<proteinExistence type="predicted"/>
<comment type="caution">
    <text evidence="3">The sequence shown here is derived from an EMBL/GenBank/DDBJ whole genome shotgun (WGS) entry which is preliminary data.</text>
</comment>
<feature type="compositionally biased region" description="Basic and acidic residues" evidence="1">
    <location>
        <begin position="492"/>
        <end position="510"/>
    </location>
</feature>
<feature type="region of interest" description="Disordered" evidence="1">
    <location>
        <begin position="150"/>
        <end position="176"/>
    </location>
</feature>
<feature type="region of interest" description="Disordered" evidence="1">
    <location>
        <begin position="463"/>
        <end position="511"/>
    </location>
</feature>
<name>A0ABN8CLU7_9STRA</name>
<feature type="region of interest" description="Disordered" evidence="1">
    <location>
        <begin position="267"/>
        <end position="291"/>
    </location>
</feature>
<evidence type="ECO:0000256" key="1">
    <source>
        <dbReference type="SAM" id="MobiDB-lite"/>
    </source>
</evidence>
<evidence type="ECO:0000313" key="4">
    <source>
        <dbReference type="Proteomes" id="UP001158986"/>
    </source>
</evidence>
<gene>
    <name evidence="3" type="ORF">PBS001_LOCUS362</name>
</gene>
<protein>
    <recommendedName>
        <fullName evidence="2">FHA domain-containing protein</fullName>
    </recommendedName>
</protein>
<dbReference type="EMBL" id="CAKLCB010000014">
    <property type="protein sequence ID" value="CAH0513554.1"/>
    <property type="molecule type" value="Genomic_DNA"/>
</dbReference>
<dbReference type="InterPro" id="IPR008984">
    <property type="entry name" value="SMAD_FHA_dom_sf"/>
</dbReference>
<accession>A0ABN8CLU7</accession>
<evidence type="ECO:0000259" key="2">
    <source>
        <dbReference type="PROSITE" id="PS50006"/>
    </source>
</evidence>
<reference evidence="3 4" key="1">
    <citation type="submission" date="2021-11" db="EMBL/GenBank/DDBJ databases">
        <authorList>
            <person name="Islam A."/>
            <person name="Islam S."/>
            <person name="Flora M.S."/>
            <person name="Rahman M."/>
            <person name="Ziaur R.M."/>
            <person name="Epstein J.H."/>
            <person name="Hassan M."/>
            <person name="Klassen M."/>
            <person name="Woodard K."/>
            <person name="Webb A."/>
            <person name="Webby R.J."/>
            <person name="El Zowalaty M.E."/>
        </authorList>
    </citation>
    <scope>NUCLEOTIDE SEQUENCE [LARGE SCALE GENOMIC DNA]</scope>
    <source>
        <strain evidence="3">Pbs1</strain>
    </source>
</reference>
<sequence>MPSATPSSSSMVLRVYQVLSEDDNEVDNQVTSIVATHTIVLGKGLEANFKLFEDLDVDAAHGTLERTLGLGIWVYSDHSRDGSMLNENHRVHNDAVVVHHGDRLKLGRMEIELNFDREVTEVVQEKKKNLEEKKVESPIRINHESRMSVRNVSRMDQRRASVTSGSVGTMSKLQQAKERLPRIETSGLGYAAVESMKTPPEYTALPISGTQWRRKRNPSDTTTAMTARTLPSPLSEQHGHTHSFYRPHARCVQGLNMPFISIRKHPEVKDSRKCDLPPPLEYSDSPAVSPSSLAARQRYNLSYQLPSSETVPASGLLPEVPPPSISAGVRLSSRRDDLRIQVSKKMAAAAPVGANVFRMDPKALEFQPPASPVAQRDLIKQQESLQTILQHKFDEEQLLKQQQEEWMRQNLMSVTFDDKELQFSTLRPLQPSTGSEKWSLDTGPNEFVLYPATDLVPSHTLSLGRSQEEHIVEPSPRLPVPTQTSRASSNSIEERPNERKYHGRDGHRNTTDLVLSPSTISEWEDRSCTAAKENELCRSDESILSTATTVIACRRRITSSLSSSCTSSVGLCDFLGYEEDKDTEDMVTSYTTADVHGSADVLRA</sequence>